<proteinExistence type="predicted"/>
<name>A0A0F3GR41_9BACT</name>
<keyword evidence="2" id="KW-1185">Reference proteome</keyword>
<evidence type="ECO:0000313" key="2">
    <source>
        <dbReference type="Proteomes" id="UP000033423"/>
    </source>
</evidence>
<protein>
    <submittedName>
        <fullName evidence="1">Uncharacterized protein</fullName>
    </submittedName>
</protein>
<dbReference type="Proteomes" id="UP000033423">
    <property type="component" value="Unassembled WGS sequence"/>
</dbReference>
<organism evidence="1 2">
    <name type="scientific">Candidatus Magnetobacterium bavaricum</name>
    <dbReference type="NCBI Taxonomy" id="29290"/>
    <lineage>
        <taxon>Bacteria</taxon>
        <taxon>Pseudomonadati</taxon>
        <taxon>Nitrospirota</taxon>
        <taxon>Thermodesulfovibrionia</taxon>
        <taxon>Thermodesulfovibrionales</taxon>
        <taxon>Candidatus Magnetobacteriaceae</taxon>
        <taxon>Candidatus Magnetobacterium</taxon>
    </lineage>
</organism>
<comment type="caution">
    <text evidence="1">The sequence shown here is derived from an EMBL/GenBank/DDBJ whole genome shotgun (WGS) entry which is preliminary data.</text>
</comment>
<dbReference type="AlphaFoldDB" id="A0A0F3GR41"/>
<gene>
    <name evidence="1" type="ORF">MBAV_003396</name>
</gene>
<evidence type="ECO:0000313" key="1">
    <source>
        <dbReference type="EMBL" id="KJU84410.1"/>
    </source>
</evidence>
<accession>A0A0F3GR41</accession>
<reference evidence="1 2" key="1">
    <citation type="submission" date="2015-02" db="EMBL/GenBank/DDBJ databases">
        <title>Single-cell genomics of uncultivated deep-branching MTB reveals a conserved set of magnetosome genes.</title>
        <authorList>
            <person name="Kolinko S."/>
            <person name="Richter M."/>
            <person name="Glockner F.O."/>
            <person name="Brachmann A."/>
            <person name="Schuler D."/>
        </authorList>
    </citation>
    <scope>NUCLEOTIDE SEQUENCE [LARGE SCALE GENOMIC DNA]</scope>
    <source>
        <strain evidence="1">TM-1</strain>
    </source>
</reference>
<sequence>MFETLIVPLMFFSMIIFAEYSPRPVPLTLAFVVKYGSNTFPIISSLMPPPLSVIVKMTVSVCGF</sequence>
<dbReference type="EMBL" id="LACI01001467">
    <property type="protein sequence ID" value="KJU84410.1"/>
    <property type="molecule type" value="Genomic_DNA"/>
</dbReference>